<dbReference type="AlphaFoldDB" id="A0AAV4CR16"/>
<dbReference type="Proteomes" id="UP000735302">
    <property type="component" value="Unassembled WGS sequence"/>
</dbReference>
<keyword evidence="2" id="KW-1185">Reference proteome</keyword>
<organism evidence="1 2">
    <name type="scientific">Plakobranchus ocellatus</name>
    <dbReference type="NCBI Taxonomy" id="259542"/>
    <lineage>
        <taxon>Eukaryota</taxon>
        <taxon>Metazoa</taxon>
        <taxon>Spiralia</taxon>
        <taxon>Lophotrochozoa</taxon>
        <taxon>Mollusca</taxon>
        <taxon>Gastropoda</taxon>
        <taxon>Heterobranchia</taxon>
        <taxon>Euthyneura</taxon>
        <taxon>Panpulmonata</taxon>
        <taxon>Sacoglossa</taxon>
        <taxon>Placobranchoidea</taxon>
        <taxon>Plakobranchidae</taxon>
        <taxon>Plakobranchus</taxon>
    </lineage>
</organism>
<reference evidence="1 2" key="1">
    <citation type="journal article" date="2021" name="Elife">
        <title>Chloroplast acquisition without the gene transfer in kleptoplastic sea slugs, Plakobranchus ocellatus.</title>
        <authorList>
            <person name="Maeda T."/>
            <person name="Takahashi S."/>
            <person name="Yoshida T."/>
            <person name="Shimamura S."/>
            <person name="Takaki Y."/>
            <person name="Nagai Y."/>
            <person name="Toyoda A."/>
            <person name="Suzuki Y."/>
            <person name="Arimoto A."/>
            <person name="Ishii H."/>
            <person name="Satoh N."/>
            <person name="Nishiyama T."/>
            <person name="Hasebe M."/>
            <person name="Maruyama T."/>
            <person name="Minagawa J."/>
            <person name="Obokata J."/>
            <person name="Shigenobu S."/>
        </authorList>
    </citation>
    <scope>NUCLEOTIDE SEQUENCE [LARGE SCALE GENOMIC DNA]</scope>
</reference>
<proteinExistence type="predicted"/>
<accession>A0AAV4CR16</accession>
<dbReference type="EMBL" id="BLXT01006888">
    <property type="protein sequence ID" value="GFO34337.1"/>
    <property type="molecule type" value="Genomic_DNA"/>
</dbReference>
<name>A0AAV4CR16_9GAST</name>
<evidence type="ECO:0000313" key="1">
    <source>
        <dbReference type="EMBL" id="GFO34337.1"/>
    </source>
</evidence>
<protein>
    <submittedName>
        <fullName evidence="1">Uncharacterized protein</fullName>
    </submittedName>
</protein>
<comment type="caution">
    <text evidence="1">The sequence shown here is derived from an EMBL/GenBank/DDBJ whole genome shotgun (WGS) entry which is preliminary data.</text>
</comment>
<gene>
    <name evidence="1" type="ORF">PoB_006084200</name>
</gene>
<evidence type="ECO:0000313" key="2">
    <source>
        <dbReference type="Proteomes" id="UP000735302"/>
    </source>
</evidence>
<sequence>MKDMKDPVDVHGKSLATEPPLFHELMKVKIKILTKKKSKVFYFKLRFFLLSSIHTTSNLVLEWAFGGPGISKLALKVTGIFRCFSDGLRHQPAANISEAQTLSA</sequence>